<dbReference type="RefSeq" id="WP_091949445.1">
    <property type="nucleotide sequence ID" value="NZ_FOSV01000016.1"/>
</dbReference>
<dbReference type="InterPro" id="IPR035069">
    <property type="entry name" value="TTHA1013/TTHA0281-like"/>
</dbReference>
<evidence type="ECO:0000313" key="3">
    <source>
        <dbReference type="Proteomes" id="UP000198804"/>
    </source>
</evidence>
<dbReference type="Proteomes" id="UP000198804">
    <property type="component" value="Unassembled WGS sequence"/>
</dbReference>
<feature type="domain" description="DUF1902" evidence="1">
    <location>
        <begin position="6"/>
        <end position="50"/>
    </location>
</feature>
<dbReference type="InterPro" id="IPR015066">
    <property type="entry name" value="DUF1902"/>
</dbReference>
<dbReference type="OrthoDB" id="7998247at2"/>
<name>A0A1I4I7L0_9HYPH</name>
<dbReference type="Pfam" id="PF08972">
    <property type="entry name" value="DUF1902"/>
    <property type="match status" value="1"/>
</dbReference>
<proteinExistence type="predicted"/>
<dbReference type="SUPFAM" id="SSF143100">
    <property type="entry name" value="TTHA1013/TTHA0281-like"/>
    <property type="match status" value="1"/>
</dbReference>
<sequence>MSHPITVRCGWDQAAGLYVVRDSEVPGLVGEAPTMQDLMCRLPGLIRDRLGLAPDAAIDVFIERVAR</sequence>
<dbReference type="EMBL" id="FOSV01000016">
    <property type="protein sequence ID" value="SFL50408.1"/>
    <property type="molecule type" value="Genomic_DNA"/>
</dbReference>
<evidence type="ECO:0000313" key="2">
    <source>
        <dbReference type="EMBL" id="SFL50408.1"/>
    </source>
</evidence>
<keyword evidence="3" id="KW-1185">Reference proteome</keyword>
<dbReference type="Gene3D" id="3.30.2390.10">
    <property type="entry name" value="TTHA1013-like"/>
    <property type="match status" value="1"/>
</dbReference>
<accession>A0A1I4I7L0</accession>
<evidence type="ECO:0000259" key="1">
    <source>
        <dbReference type="Pfam" id="PF08972"/>
    </source>
</evidence>
<reference evidence="3" key="1">
    <citation type="submission" date="2016-10" db="EMBL/GenBank/DDBJ databases">
        <authorList>
            <person name="Varghese N."/>
            <person name="Submissions S."/>
        </authorList>
    </citation>
    <scope>NUCLEOTIDE SEQUENCE [LARGE SCALE GENOMIC DNA]</scope>
    <source>
        <strain evidence="3">CGMCC 1.6474</strain>
    </source>
</reference>
<dbReference type="AlphaFoldDB" id="A0A1I4I7L0"/>
<gene>
    <name evidence="2" type="ORF">SAMN04488125_116114</name>
</gene>
<organism evidence="2 3">
    <name type="scientific">Methylorubrum salsuginis</name>
    <dbReference type="NCBI Taxonomy" id="414703"/>
    <lineage>
        <taxon>Bacteria</taxon>
        <taxon>Pseudomonadati</taxon>
        <taxon>Pseudomonadota</taxon>
        <taxon>Alphaproteobacteria</taxon>
        <taxon>Hyphomicrobiales</taxon>
        <taxon>Methylobacteriaceae</taxon>
        <taxon>Methylorubrum</taxon>
    </lineage>
</organism>
<protein>
    <recommendedName>
        <fullName evidence="1">DUF1902 domain-containing protein</fullName>
    </recommendedName>
</protein>